<dbReference type="EMBL" id="DS113324">
    <property type="protein sequence ID" value="EAY11155.1"/>
    <property type="molecule type" value="Genomic_DNA"/>
</dbReference>
<reference evidence="1" key="1">
    <citation type="submission" date="2006-10" db="EMBL/GenBank/DDBJ databases">
        <authorList>
            <person name="Amadeo P."/>
            <person name="Zhao Q."/>
            <person name="Wortman J."/>
            <person name="Fraser-Liggett C."/>
            <person name="Carlton J."/>
        </authorList>
    </citation>
    <scope>NUCLEOTIDE SEQUENCE</scope>
    <source>
        <strain evidence="1">G3</strain>
    </source>
</reference>
<dbReference type="Proteomes" id="UP000001542">
    <property type="component" value="Unassembled WGS sequence"/>
</dbReference>
<dbReference type="KEGG" id="tva:75681165"/>
<name>A2E837_TRIV3</name>
<sequence>MEKEYQELKKKYFIFPILEQQKIAIEREWFDFTTYTLYKYEKTTEKLNFTYSDNKPIGDYIKLHLKEHIKSMVDSRVRVLKSTVFKTSFLGKDFATEEFKKLKLFTLTSDSIDGAFVNLVSGTQKDIINDAKATSHVLSSIYNMITIPQIFVMIDNIIIPKETKFQGSIDKDSKSLFERMAKKIIEEEANTSKVYFGMKIRIFCNIINERKHMIAGKREQTKPNSRKKPQGVMYQILDAVDQILNNPANYCSYSLLKPWKDAIESSPDFDFGEILPRFSLLLPPL</sequence>
<proteinExistence type="predicted"/>
<organism evidence="1 2">
    <name type="scientific">Trichomonas vaginalis (strain ATCC PRA-98 / G3)</name>
    <dbReference type="NCBI Taxonomy" id="412133"/>
    <lineage>
        <taxon>Eukaryota</taxon>
        <taxon>Metamonada</taxon>
        <taxon>Parabasalia</taxon>
        <taxon>Trichomonadida</taxon>
        <taxon>Trichomonadidae</taxon>
        <taxon>Trichomonas</taxon>
    </lineage>
</organism>
<keyword evidence="2" id="KW-1185">Reference proteome</keyword>
<evidence type="ECO:0000313" key="1">
    <source>
        <dbReference type="EMBL" id="EAY11155.1"/>
    </source>
</evidence>
<dbReference type="VEuPathDB" id="TrichDB:TVAGG3_0973870"/>
<gene>
    <name evidence="1" type="ORF">TVAG_498490</name>
</gene>
<accession>A2E837</accession>
<protein>
    <submittedName>
        <fullName evidence="1">Uncharacterized protein</fullName>
    </submittedName>
</protein>
<dbReference type="RefSeq" id="XP_001323378.1">
    <property type="nucleotide sequence ID" value="XM_001323343.1"/>
</dbReference>
<dbReference type="AlphaFoldDB" id="A2E837"/>
<evidence type="ECO:0000313" key="2">
    <source>
        <dbReference type="Proteomes" id="UP000001542"/>
    </source>
</evidence>
<reference evidence="1" key="2">
    <citation type="journal article" date="2007" name="Science">
        <title>Draft genome sequence of the sexually transmitted pathogen Trichomonas vaginalis.</title>
        <authorList>
            <person name="Carlton J.M."/>
            <person name="Hirt R.P."/>
            <person name="Silva J.C."/>
            <person name="Delcher A.L."/>
            <person name="Schatz M."/>
            <person name="Zhao Q."/>
            <person name="Wortman J.R."/>
            <person name="Bidwell S.L."/>
            <person name="Alsmark U.C.M."/>
            <person name="Besteiro S."/>
            <person name="Sicheritz-Ponten T."/>
            <person name="Noel C.J."/>
            <person name="Dacks J.B."/>
            <person name="Foster P.G."/>
            <person name="Simillion C."/>
            <person name="Van de Peer Y."/>
            <person name="Miranda-Saavedra D."/>
            <person name="Barton G.J."/>
            <person name="Westrop G.D."/>
            <person name="Mueller S."/>
            <person name="Dessi D."/>
            <person name="Fiori P.L."/>
            <person name="Ren Q."/>
            <person name="Paulsen I."/>
            <person name="Zhang H."/>
            <person name="Bastida-Corcuera F.D."/>
            <person name="Simoes-Barbosa A."/>
            <person name="Brown M.T."/>
            <person name="Hayes R.D."/>
            <person name="Mukherjee M."/>
            <person name="Okumura C.Y."/>
            <person name="Schneider R."/>
            <person name="Smith A.J."/>
            <person name="Vanacova S."/>
            <person name="Villalvazo M."/>
            <person name="Haas B.J."/>
            <person name="Pertea M."/>
            <person name="Feldblyum T.V."/>
            <person name="Utterback T.R."/>
            <person name="Shu C.L."/>
            <person name="Osoegawa K."/>
            <person name="de Jong P.J."/>
            <person name="Hrdy I."/>
            <person name="Horvathova L."/>
            <person name="Zubacova Z."/>
            <person name="Dolezal P."/>
            <person name="Malik S.B."/>
            <person name="Logsdon J.M. Jr."/>
            <person name="Henze K."/>
            <person name="Gupta A."/>
            <person name="Wang C.C."/>
            <person name="Dunne R.L."/>
            <person name="Upcroft J.A."/>
            <person name="Upcroft P."/>
            <person name="White O."/>
            <person name="Salzberg S.L."/>
            <person name="Tang P."/>
            <person name="Chiu C.-H."/>
            <person name="Lee Y.-S."/>
            <person name="Embley T.M."/>
            <person name="Coombs G.H."/>
            <person name="Mottram J.C."/>
            <person name="Tachezy J."/>
            <person name="Fraser-Liggett C.M."/>
            <person name="Johnson P.J."/>
        </authorList>
    </citation>
    <scope>NUCLEOTIDE SEQUENCE [LARGE SCALE GENOMIC DNA]</scope>
    <source>
        <strain evidence="1">G3</strain>
    </source>
</reference>
<dbReference type="VEuPathDB" id="TrichDB:TVAG_498490"/>
<dbReference type="InParanoid" id="A2E837"/>